<dbReference type="GO" id="GO:0003700">
    <property type="term" value="F:DNA-binding transcription factor activity"/>
    <property type="evidence" value="ECO:0007669"/>
    <property type="project" value="InterPro"/>
</dbReference>
<dbReference type="Pfam" id="PF00155">
    <property type="entry name" value="Aminotran_1_2"/>
    <property type="match status" value="1"/>
</dbReference>
<dbReference type="InterPro" id="IPR036390">
    <property type="entry name" value="WH_DNA-bd_sf"/>
</dbReference>
<evidence type="ECO:0000256" key="2">
    <source>
        <dbReference type="ARBA" id="ARBA00022898"/>
    </source>
</evidence>
<dbReference type="SMART" id="SM00345">
    <property type="entry name" value="HTH_GNTR"/>
    <property type="match status" value="1"/>
</dbReference>
<name>A0A512PB74_9CELL</name>
<dbReference type="GO" id="GO:0030170">
    <property type="term" value="F:pyridoxal phosphate binding"/>
    <property type="evidence" value="ECO:0007669"/>
    <property type="project" value="InterPro"/>
</dbReference>
<dbReference type="Gene3D" id="1.10.10.10">
    <property type="entry name" value="Winged helix-like DNA-binding domain superfamily/Winged helix DNA-binding domain"/>
    <property type="match status" value="1"/>
</dbReference>
<evidence type="ECO:0000256" key="3">
    <source>
        <dbReference type="ARBA" id="ARBA00023015"/>
    </source>
</evidence>
<protein>
    <submittedName>
        <fullName evidence="7">GntR family transcriptional regulator</fullName>
    </submittedName>
</protein>
<comment type="similarity">
    <text evidence="1">In the C-terminal section; belongs to the class-I pyridoxal-phosphate-dependent aminotransferase family.</text>
</comment>
<keyword evidence="4" id="KW-0238">DNA-binding</keyword>
<keyword evidence="5" id="KW-0804">Transcription</keyword>
<dbReference type="SUPFAM" id="SSF53383">
    <property type="entry name" value="PLP-dependent transferases"/>
    <property type="match status" value="1"/>
</dbReference>
<reference evidence="7 8" key="1">
    <citation type="submission" date="2019-07" db="EMBL/GenBank/DDBJ databases">
        <title>Whole genome shotgun sequence of Cellulomonas soli NBRC 109434.</title>
        <authorList>
            <person name="Hosoyama A."/>
            <person name="Uohara A."/>
            <person name="Ohji S."/>
            <person name="Ichikawa N."/>
        </authorList>
    </citation>
    <scope>NUCLEOTIDE SEQUENCE [LARGE SCALE GENOMIC DNA]</scope>
    <source>
        <strain evidence="7 8">NBRC 109434</strain>
    </source>
</reference>
<dbReference type="EMBL" id="BKAL01000003">
    <property type="protein sequence ID" value="GEP68460.1"/>
    <property type="molecule type" value="Genomic_DNA"/>
</dbReference>
<dbReference type="OrthoDB" id="4307011at2"/>
<dbReference type="Proteomes" id="UP000321798">
    <property type="component" value="Unassembled WGS sequence"/>
</dbReference>
<dbReference type="AlphaFoldDB" id="A0A512PB74"/>
<sequence length="475" mass="50130">MTSMEPATFVVAVEDRSPRGIAAAVARLVRSGDLHAGDRLPTVRDVAARLGVSPATVSGAWQALAAVGMVVSRGRAGTFVLPEPAGWLPPRYRDMAGGPLPAQTRSATAPLVDLSTGTPDPDLLPPLGPALARVSARTPAAETATYVTTPIVPELERLLRESWPFSPGRLTVVDGAVDAIGRALEQVVGFGDRVAVEDPGFPPLYDLLDQLGLERVPVPLDLQGMRPDGLAEALEAGAHAVVLQPRAHNPTGVSLTATRARELAAVLRRHSQRAHESGDEHTRRDARRPVHVIEDDHSGEIASAKDVSLGAYLPERVVHVRSYSKSHGPDLRIAAVGGPVSVIDPLIARRMLGPGWTSRLLQRVLADLLVDGSAVDAVAHARRVYYGRQRALCDALASHGLQVRPGDGINLWLPVLDEATALVRLEAAGIRVAPGTPFLATPPAEGDRGHVRVTVGSLREDVAGVARTLVVAATA</sequence>
<dbReference type="Gene3D" id="3.40.640.10">
    <property type="entry name" value="Type I PLP-dependent aspartate aminotransferase-like (Major domain)"/>
    <property type="match status" value="1"/>
</dbReference>
<dbReference type="SUPFAM" id="SSF46785">
    <property type="entry name" value="Winged helix' DNA-binding domain"/>
    <property type="match status" value="1"/>
</dbReference>
<evidence type="ECO:0000313" key="7">
    <source>
        <dbReference type="EMBL" id="GEP68460.1"/>
    </source>
</evidence>
<feature type="domain" description="HTH gntR-type" evidence="6">
    <location>
        <begin position="15"/>
        <end position="83"/>
    </location>
</feature>
<dbReference type="PANTHER" id="PTHR46577">
    <property type="entry name" value="HTH-TYPE TRANSCRIPTIONAL REGULATORY PROTEIN GABR"/>
    <property type="match status" value="1"/>
</dbReference>
<dbReference type="InterPro" id="IPR015421">
    <property type="entry name" value="PyrdxlP-dep_Trfase_major"/>
</dbReference>
<proteinExistence type="inferred from homology"/>
<evidence type="ECO:0000313" key="8">
    <source>
        <dbReference type="Proteomes" id="UP000321798"/>
    </source>
</evidence>
<dbReference type="Pfam" id="PF00392">
    <property type="entry name" value="GntR"/>
    <property type="match status" value="1"/>
</dbReference>
<dbReference type="GO" id="GO:0003677">
    <property type="term" value="F:DNA binding"/>
    <property type="evidence" value="ECO:0007669"/>
    <property type="project" value="UniProtKB-KW"/>
</dbReference>
<evidence type="ECO:0000259" key="6">
    <source>
        <dbReference type="PROSITE" id="PS50949"/>
    </source>
</evidence>
<dbReference type="InterPro" id="IPR004839">
    <property type="entry name" value="Aminotransferase_I/II_large"/>
</dbReference>
<dbReference type="InterPro" id="IPR000524">
    <property type="entry name" value="Tscrpt_reg_HTH_GntR"/>
</dbReference>
<evidence type="ECO:0000256" key="4">
    <source>
        <dbReference type="ARBA" id="ARBA00023125"/>
    </source>
</evidence>
<dbReference type="InterPro" id="IPR051446">
    <property type="entry name" value="HTH_trans_reg/aminotransferase"/>
</dbReference>
<gene>
    <name evidence="7" type="ORF">CSO01_11750</name>
</gene>
<dbReference type="CDD" id="cd07377">
    <property type="entry name" value="WHTH_GntR"/>
    <property type="match status" value="1"/>
</dbReference>
<dbReference type="CDD" id="cd00609">
    <property type="entry name" value="AAT_like"/>
    <property type="match status" value="1"/>
</dbReference>
<evidence type="ECO:0000256" key="1">
    <source>
        <dbReference type="ARBA" id="ARBA00005384"/>
    </source>
</evidence>
<dbReference type="InterPro" id="IPR015424">
    <property type="entry name" value="PyrdxlP-dep_Trfase"/>
</dbReference>
<dbReference type="InterPro" id="IPR036388">
    <property type="entry name" value="WH-like_DNA-bd_sf"/>
</dbReference>
<dbReference type="PANTHER" id="PTHR46577:SF1">
    <property type="entry name" value="HTH-TYPE TRANSCRIPTIONAL REGULATORY PROTEIN GABR"/>
    <property type="match status" value="1"/>
</dbReference>
<accession>A0A512PB74</accession>
<organism evidence="7 8">
    <name type="scientific">Cellulomonas soli</name>
    <dbReference type="NCBI Taxonomy" id="931535"/>
    <lineage>
        <taxon>Bacteria</taxon>
        <taxon>Bacillati</taxon>
        <taxon>Actinomycetota</taxon>
        <taxon>Actinomycetes</taxon>
        <taxon>Micrococcales</taxon>
        <taxon>Cellulomonadaceae</taxon>
        <taxon>Cellulomonas</taxon>
    </lineage>
</organism>
<keyword evidence="3" id="KW-0805">Transcription regulation</keyword>
<keyword evidence="2" id="KW-0663">Pyridoxal phosphate</keyword>
<keyword evidence="8" id="KW-1185">Reference proteome</keyword>
<dbReference type="PROSITE" id="PS50949">
    <property type="entry name" value="HTH_GNTR"/>
    <property type="match status" value="1"/>
</dbReference>
<evidence type="ECO:0000256" key="5">
    <source>
        <dbReference type="ARBA" id="ARBA00023163"/>
    </source>
</evidence>
<comment type="caution">
    <text evidence="7">The sequence shown here is derived from an EMBL/GenBank/DDBJ whole genome shotgun (WGS) entry which is preliminary data.</text>
</comment>